<keyword evidence="2" id="KW-0808">Transferase</keyword>
<comment type="caution">
    <text evidence="2">The sequence shown here is derived from an EMBL/GenBank/DDBJ whole genome shotgun (WGS) entry which is preliminary data.</text>
</comment>
<feature type="domain" description="Glycosyltransferase 2-like" evidence="1">
    <location>
        <begin position="4"/>
        <end position="121"/>
    </location>
</feature>
<gene>
    <name evidence="2" type="ORF">EVA_14238</name>
</gene>
<name>J9GE55_9ZZZZ</name>
<feature type="non-terminal residue" evidence="2">
    <location>
        <position position="1"/>
    </location>
</feature>
<protein>
    <submittedName>
        <fullName evidence="2">Glycosyltransferase, group 2 family protein</fullName>
    </submittedName>
</protein>
<dbReference type="PANTHER" id="PTHR10859:SF114">
    <property type="entry name" value="DOLICHOL-PHOSPHATE MANNOSYLTRANSFERASE"/>
    <property type="match status" value="1"/>
</dbReference>
<dbReference type="SUPFAM" id="SSF53448">
    <property type="entry name" value="Nucleotide-diphospho-sugar transferases"/>
    <property type="match status" value="1"/>
</dbReference>
<evidence type="ECO:0000259" key="1">
    <source>
        <dbReference type="Pfam" id="PF00535"/>
    </source>
</evidence>
<dbReference type="InterPro" id="IPR029044">
    <property type="entry name" value="Nucleotide-diphossugar_trans"/>
</dbReference>
<dbReference type="GO" id="GO:0006487">
    <property type="term" value="P:protein N-linked glycosylation"/>
    <property type="evidence" value="ECO:0007669"/>
    <property type="project" value="TreeGrafter"/>
</dbReference>
<accession>J9GE55</accession>
<dbReference type="InterPro" id="IPR001173">
    <property type="entry name" value="Glyco_trans_2-like"/>
</dbReference>
<dbReference type="AlphaFoldDB" id="J9GE55"/>
<evidence type="ECO:0000313" key="2">
    <source>
        <dbReference type="EMBL" id="EJW97654.1"/>
    </source>
</evidence>
<dbReference type="Gene3D" id="3.90.550.10">
    <property type="entry name" value="Spore Coat Polysaccharide Biosynthesis Protein SpsA, Chain A"/>
    <property type="match status" value="1"/>
</dbReference>
<sequence>VAEQQYNYTVLRHVVNQGKGRALKTAFNELLNREEPVFGCVTADSDGQHTPLDICRCMDMLKQHPQALVMGCREFTSNQVSFKSKLGNELTRTICSFLCGIQVSNTQTGLRGVPREFMKELLNVPGERFELETNMLIACKNRIEIQEVPIQTVYDSKVDHKTHFDPVRDSIRIYKILAGCF</sequence>
<dbReference type="PANTHER" id="PTHR10859">
    <property type="entry name" value="GLYCOSYL TRANSFERASE"/>
    <property type="match status" value="1"/>
</dbReference>
<organism evidence="2">
    <name type="scientific">gut metagenome</name>
    <dbReference type="NCBI Taxonomy" id="749906"/>
    <lineage>
        <taxon>unclassified sequences</taxon>
        <taxon>metagenomes</taxon>
        <taxon>organismal metagenomes</taxon>
    </lineage>
</organism>
<dbReference type="Pfam" id="PF00535">
    <property type="entry name" value="Glycos_transf_2"/>
    <property type="match status" value="1"/>
</dbReference>
<dbReference type="GO" id="GO:0016740">
    <property type="term" value="F:transferase activity"/>
    <property type="evidence" value="ECO:0007669"/>
    <property type="project" value="UniProtKB-KW"/>
</dbReference>
<proteinExistence type="predicted"/>
<dbReference type="EMBL" id="AMCI01004652">
    <property type="protein sequence ID" value="EJW97654.1"/>
    <property type="molecule type" value="Genomic_DNA"/>
</dbReference>
<reference evidence="2" key="1">
    <citation type="journal article" date="2012" name="PLoS ONE">
        <title>Gene sets for utilization of primary and secondary nutrition supplies in the distal gut of endangered iberian lynx.</title>
        <authorList>
            <person name="Alcaide M."/>
            <person name="Messina E."/>
            <person name="Richter M."/>
            <person name="Bargiela R."/>
            <person name="Peplies J."/>
            <person name="Huws S.A."/>
            <person name="Newbold C.J."/>
            <person name="Golyshin P.N."/>
            <person name="Simon M.A."/>
            <person name="Lopez G."/>
            <person name="Yakimov M.M."/>
            <person name="Ferrer M."/>
        </authorList>
    </citation>
    <scope>NUCLEOTIDE SEQUENCE</scope>
</reference>